<keyword evidence="2" id="KW-0489">Methyltransferase</keyword>
<comment type="caution">
    <text evidence="2">The sequence shown here is derived from an EMBL/GenBank/DDBJ whole genome shotgun (WGS) entry which is preliminary data.</text>
</comment>
<accession>A0A559IH42</accession>
<name>A0A559IH42_9BACL</name>
<organism evidence="2 3">
    <name type="scientific">Paenibacillus agilis</name>
    <dbReference type="NCBI Taxonomy" id="3020863"/>
    <lineage>
        <taxon>Bacteria</taxon>
        <taxon>Bacillati</taxon>
        <taxon>Bacillota</taxon>
        <taxon>Bacilli</taxon>
        <taxon>Bacillales</taxon>
        <taxon>Paenibacillaceae</taxon>
        <taxon>Paenibacillus</taxon>
    </lineage>
</organism>
<dbReference type="GO" id="GO:0032259">
    <property type="term" value="P:methylation"/>
    <property type="evidence" value="ECO:0007669"/>
    <property type="project" value="UniProtKB-KW"/>
</dbReference>
<proteinExistence type="predicted"/>
<dbReference type="PANTHER" id="PTHR43591">
    <property type="entry name" value="METHYLTRANSFERASE"/>
    <property type="match status" value="1"/>
</dbReference>
<feature type="domain" description="Methyltransferase" evidence="1">
    <location>
        <begin position="42"/>
        <end position="137"/>
    </location>
</feature>
<evidence type="ECO:0000313" key="3">
    <source>
        <dbReference type="Proteomes" id="UP000318102"/>
    </source>
</evidence>
<keyword evidence="3" id="KW-1185">Reference proteome</keyword>
<dbReference type="AlphaFoldDB" id="A0A559IH42"/>
<protein>
    <submittedName>
        <fullName evidence="2">Class I SAM-dependent methyltransferase</fullName>
    </submittedName>
</protein>
<dbReference type="Gene3D" id="3.40.50.150">
    <property type="entry name" value="Vaccinia Virus protein VP39"/>
    <property type="match status" value="1"/>
</dbReference>
<dbReference type="GO" id="GO:0008168">
    <property type="term" value="F:methyltransferase activity"/>
    <property type="evidence" value="ECO:0007669"/>
    <property type="project" value="UniProtKB-KW"/>
</dbReference>
<sequence length="255" mass="29051">MSFSFYGELCTEVYELTKPIGHSINGDLEFYKQKLAACEGRILEVMVGSGRVMIPLLEAGLTVDGMDYSPEMLAVCRQHCEERGLQANLVQADLLQLSLPNQYEAIIIPCGSFLLIEDRQQSIQALQRLYEHLQPDGRLILDLFLPDANFELGTFEGTSTFHFPNGDLITMESKLVEADLFNQFKVSHLKYEKWRNGNLVQTELQRFAIRWYGVEEFKLVLESIGFTDIVVSADYVDGRQPSNAQQCYTFEAVRK</sequence>
<dbReference type="OrthoDB" id="9804312at2"/>
<dbReference type="Gene3D" id="2.20.25.110">
    <property type="entry name" value="S-adenosyl-L-methionine-dependent methyltransferases"/>
    <property type="match status" value="1"/>
</dbReference>
<dbReference type="EMBL" id="VNJK01000005">
    <property type="protein sequence ID" value="TVX86850.1"/>
    <property type="molecule type" value="Genomic_DNA"/>
</dbReference>
<keyword evidence="2" id="KW-0808">Transferase</keyword>
<dbReference type="Pfam" id="PF13649">
    <property type="entry name" value="Methyltransf_25"/>
    <property type="match status" value="1"/>
</dbReference>
<evidence type="ECO:0000259" key="1">
    <source>
        <dbReference type="Pfam" id="PF13649"/>
    </source>
</evidence>
<evidence type="ECO:0000313" key="2">
    <source>
        <dbReference type="EMBL" id="TVX86850.1"/>
    </source>
</evidence>
<dbReference type="SUPFAM" id="SSF53335">
    <property type="entry name" value="S-adenosyl-L-methionine-dependent methyltransferases"/>
    <property type="match status" value="1"/>
</dbReference>
<dbReference type="Proteomes" id="UP000318102">
    <property type="component" value="Unassembled WGS sequence"/>
</dbReference>
<reference evidence="2 3" key="1">
    <citation type="submission" date="2019-07" db="EMBL/GenBank/DDBJ databases">
        <authorList>
            <person name="Kim J."/>
        </authorList>
    </citation>
    <scope>NUCLEOTIDE SEQUENCE [LARGE SCALE GENOMIC DNA]</scope>
    <source>
        <strain evidence="2 3">N4</strain>
    </source>
</reference>
<dbReference type="InterPro" id="IPR041698">
    <property type="entry name" value="Methyltransf_25"/>
</dbReference>
<gene>
    <name evidence="2" type="ORF">FPZ44_23335</name>
</gene>
<dbReference type="InterPro" id="IPR029063">
    <property type="entry name" value="SAM-dependent_MTases_sf"/>
</dbReference>
<dbReference type="RefSeq" id="WP_144994494.1">
    <property type="nucleotide sequence ID" value="NZ_VNJK01000005.1"/>
</dbReference>
<dbReference type="CDD" id="cd02440">
    <property type="entry name" value="AdoMet_MTases"/>
    <property type="match status" value="1"/>
</dbReference>